<evidence type="ECO:0000313" key="5">
    <source>
        <dbReference type="Proteomes" id="UP000441354"/>
    </source>
</evidence>
<evidence type="ECO:0000256" key="1">
    <source>
        <dbReference type="SAM" id="MobiDB-lite"/>
    </source>
</evidence>
<evidence type="ECO:0000259" key="3">
    <source>
        <dbReference type="Pfam" id="PF14145"/>
    </source>
</evidence>
<organism evidence="4 5">
    <name type="scientific">Bacillus mesophilum</name>
    <dbReference type="NCBI Taxonomy" id="1071718"/>
    <lineage>
        <taxon>Bacteria</taxon>
        <taxon>Bacillati</taxon>
        <taxon>Bacillota</taxon>
        <taxon>Bacilli</taxon>
        <taxon>Bacillales</taxon>
        <taxon>Bacillaceae</taxon>
        <taxon>Bacillus</taxon>
    </lineage>
</organism>
<keyword evidence="2" id="KW-0812">Transmembrane</keyword>
<evidence type="ECO:0000313" key="4">
    <source>
        <dbReference type="EMBL" id="KAB2332699.1"/>
    </source>
</evidence>
<dbReference type="InterPro" id="IPR025424">
    <property type="entry name" value="YrhK_domain"/>
</dbReference>
<dbReference type="Pfam" id="PF14145">
    <property type="entry name" value="YrhK"/>
    <property type="match status" value="1"/>
</dbReference>
<dbReference type="OrthoDB" id="2135402at2"/>
<sequence>MLKNVKRKEYEGGIDIEIDQGRFKIQFAQYTYIIQWIADTVIGCFFIIGSILNLLNVPSVYPNSAYLIGSLAMIVRPIIRVFRHINIRRLTQEDEEKNDTSLEEPDQSSDGQVYKG</sequence>
<keyword evidence="5" id="KW-1185">Reference proteome</keyword>
<keyword evidence="2" id="KW-1133">Transmembrane helix</keyword>
<accession>A0A7V7RLK7</accession>
<name>A0A7V7RLK7_9BACI</name>
<feature type="transmembrane region" description="Helical" evidence="2">
    <location>
        <begin position="30"/>
        <end position="52"/>
    </location>
</feature>
<reference evidence="4 5" key="1">
    <citation type="journal article" date="2014" name="Arch. Microbiol.">
        <title>Bacillus mesophilum sp. nov., strain IITR-54T, a novel 4-chlorobiphenyl dechlorinating bacterium.</title>
        <authorList>
            <person name="Manickam N."/>
            <person name="Singh N.K."/>
            <person name="Bajaj A."/>
            <person name="Kumar R.M."/>
            <person name="Kaur G."/>
            <person name="Kaur N."/>
            <person name="Bala M."/>
            <person name="Kumar A."/>
            <person name="Mayilraj S."/>
        </authorList>
    </citation>
    <scope>NUCLEOTIDE SEQUENCE [LARGE SCALE GENOMIC DNA]</scope>
    <source>
        <strain evidence="4 5">IITR-54</strain>
    </source>
</reference>
<protein>
    <recommendedName>
        <fullName evidence="3">YrhK domain-containing protein</fullName>
    </recommendedName>
</protein>
<dbReference type="AlphaFoldDB" id="A0A7V7RLK7"/>
<dbReference type="EMBL" id="WBOT01000003">
    <property type="protein sequence ID" value="KAB2332699.1"/>
    <property type="molecule type" value="Genomic_DNA"/>
</dbReference>
<feature type="compositionally biased region" description="Acidic residues" evidence="1">
    <location>
        <begin position="93"/>
        <end position="107"/>
    </location>
</feature>
<feature type="domain" description="YrhK" evidence="3">
    <location>
        <begin position="33"/>
        <end position="85"/>
    </location>
</feature>
<dbReference type="Proteomes" id="UP000441354">
    <property type="component" value="Unassembled WGS sequence"/>
</dbReference>
<feature type="transmembrane region" description="Helical" evidence="2">
    <location>
        <begin position="64"/>
        <end position="82"/>
    </location>
</feature>
<proteinExistence type="predicted"/>
<dbReference type="RefSeq" id="WP_151573996.1">
    <property type="nucleotide sequence ID" value="NZ_WBOT01000003.1"/>
</dbReference>
<comment type="caution">
    <text evidence="4">The sequence shown here is derived from an EMBL/GenBank/DDBJ whole genome shotgun (WGS) entry which is preliminary data.</text>
</comment>
<feature type="region of interest" description="Disordered" evidence="1">
    <location>
        <begin position="93"/>
        <end position="116"/>
    </location>
</feature>
<keyword evidence="2" id="KW-0472">Membrane</keyword>
<evidence type="ECO:0000256" key="2">
    <source>
        <dbReference type="SAM" id="Phobius"/>
    </source>
</evidence>
<gene>
    <name evidence="4" type="ORF">F7732_11455</name>
</gene>